<protein>
    <recommendedName>
        <fullName evidence="5">Alanine racemase</fullName>
        <ecNumber evidence="5">5.1.1.1</ecNumber>
    </recommendedName>
</protein>
<dbReference type="InterPro" id="IPR011079">
    <property type="entry name" value="Ala_racemase_C"/>
</dbReference>
<comment type="function">
    <text evidence="5">Catalyzes the interconversion of L-alanine and D-alanine. May also act on other amino acids.</text>
</comment>
<keyword evidence="3 5" id="KW-0663">Pyridoxal phosphate</keyword>
<dbReference type="Gene3D" id="2.40.37.10">
    <property type="entry name" value="Lyase, Ornithine Decarboxylase, Chain A, domain 1"/>
    <property type="match status" value="1"/>
</dbReference>
<dbReference type="UniPathway" id="UPA00042">
    <property type="reaction ID" value="UER00497"/>
</dbReference>
<dbReference type="eggNOG" id="COG0787">
    <property type="taxonomic scope" value="Bacteria"/>
</dbReference>
<feature type="active site" description="Proton acceptor; specific for L-alanine" evidence="5">
    <location>
        <position position="264"/>
    </location>
</feature>
<dbReference type="FunFam" id="2.40.37.10:FF:000006">
    <property type="entry name" value="Alanine racemase"/>
    <property type="match status" value="1"/>
</dbReference>
<feature type="domain" description="Alanine racemase C-terminal" evidence="8">
    <location>
        <begin position="243"/>
        <end position="368"/>
    </location>
</feature>
<evidence type="ECO:0000256" key="3">
    <source>
        <dbReference type="ARBA" id="ARBA00022898"/>
    </source>
</evidence>
<dbReference type="FunFam" id="3.20.20.10:FF:000002">
    <property type="entry name" value="Alanine racemase"/>
    <property type="match status" value="1"/>
</dbReference>
<dbReference type="SUPFAM" id="SSF51419">
    <property type="entry name" value="PLP-binding barrel"/>
    <property type="match status" value="1"/>
</dbReference>
<dbReference type="InterPro" id="IPR029066">
    <property type="entry name" value="PLP-binding_barrel"/>
</dbReference>
<reference evidence="9 10" key="1">
    <citation type="submission" date="2013-08" db="EMBL/GenBank/DDBJ databases">
        <authorList>
            <person name="Weinstock G."/>
            <person name="Sodergren E."/>
            <person name="Wylie T."/>
            <person name="Fulton L."/>
            <person name="Fulton R."/>
            <person name="Fronick C."/>
            <person name="O'Laughlin M."/>
            <person name="Godfrey J."/>
            <person name="Miner T."/>
            <person name="Herter B."/>
            <person name="Appelbaum E."/>
            <person name="Cordes M."/>
            <person name="Lek S."/>
            <person name="Wollam A."/>
            <person name="Pepin K.H."/>
            <person name="Palsikar V.B."/>
            <person name="Mitreva M."/>
            <person name="Wilson R.K."/>
        </authorList>
    </citation>
    <scope>NUCLEOTIDE SEQUENCE [LARGE SCALE GENOMIC DNA]</scope>
    <source>
        <strain evidence="9 10">ATCC 700627</strain>
    </source>
</reference>
<feature type="binding site" evidence="5 7">
    <location>
        <position position="311"/>
    </location>
    <ligand>
        <name>substrate</name>
    </ligand>
</feature>
<keyword evidence="4 5" id="KW-0413">Isomerase</keyword>
<dbReference type="GO" id="GO:0005829">
    <property type="term" value="C:cytosol"/>
    <property type="evidence" value="ECO:0007669"/>
    <property type="project" value="TreeGrafter"/>
</dbReference>
<dbReference type="PANTHER" id="PTHR30511:SF0">
    <property type="entry name" value="ALANINE RACEMASE, CATABOLIC-RELATED"/>
    <property type="match status" value="1"/>
</dbReference>
<proteinExistence type="inferred from homology"/>
<dbReference type="Proteomes" id="UP000016637">
    <property type="component" value="Unassembled WGS sequence"/>
</dbReference>
<evidence type="ECO:0000256" key="5">
    <source>
        <dbReference type="HAMAP-Rule" id="MF_01201"/>
    </source>
</evidence>
<dbReference type="GO" id="GO:0030632">
    <property type="term" value="P:D-alanine biosynthetic process"/>
    <property type="evidence" value="ECO:0007669"/>
    <property type="project" value="UniProtKB-UniRule"/>
</dbReference>
<dbReference type="Pfam" id="PF00842">
    <property type="entry name" value="Ala_racemase_C"/>
    <property type="match status" value="1"/>
</dbReference>
<feature type="active site" description="Proton acceptor; specific for D-alanine" evidence="5">
    <location>
        <position position="37"/>
    </location>
</feature>
<evidence type="ECO:0000256" key="2">
    <source>
        <dbReference type="ARBA" id="ARBA00001933"/>
    </source>
</evidence>
<feature type="binding site" evidence="5 7">
    <location>
        <position position="134"/>
    </location>
    <ligand>
        <name>substrate</name>
    </ligand>
</feature>
<evidence type="ECO:0000313" key="9">
    <source>
        <dbReference type="EMBL" id="ERK60180.1"/>
    </source>
</evidence>
<dbReference type="PRINTS" id="PR00992">
    <property type="entry name" value="ALARACEMASE"/>
</dbReference>
<dbReference type="EMBL" id="AWVP01000016">
    <property type="protein sequence ID" value="ERK60180.1"/>
    <property type="molecule type" value="Genomic_DNA"/>
</dbReference>
<dbReference type="GO" id="GO:0009252">
    <property type="term" value="P:peptidoglycan biosynthetic process"/>
    <property type="evidence" value="ECO:0007669"/>
    <property type="project" value="TreeGrafter"/>
</dbReference>
<evidence type="ECO:0000259" key="8">
    <source>
        <dbReference type="SMART" id="SM01005"/>
    </source>
</evidence>
<dbReference type="CDD" id="cd00430">
    <property type="entry name" value="PLPDE_III_AR"/>
    <property type="match status" value="1"/>
</dbReference>
<dbReference type="HOGENOM" id="CLU_028393_2_1_9"/>
<dbReference type="EC" id="5.1.1.1" evidence="5"/>
<dbReference type="RefSeq" id="WP_021752605.1">
    <property type="nucleotide sequence ID" value="NZ_KI271813.1"/>
</dbReference>
<dbReference type="SUPFAM" id="SSF50621">
    <property type="entry name" value="Alanine racemase C-terminal domain-like"/>
    <property type="match status" value="1"/>
</dbReference>
<gene>
    <name evidence="9" type="ORF">HMPREF1983_00281</name>
</gene>
<dbReference type="InterPro" id="IPR000821">
    <property type="entry name" value="Ala_racemase"/>
</dbReference>
<comment type="caution">
    <text evidence="9">The sequence shown here is derived from an EMBL/GenBank/DDBJ whole genome shotgun (WGS) entry which is preliminary data.</text>
</comment>
<accession>U2QBF9</accession>
<comment type="similarity">
    <text evidence="5">Belongs to the alanine racemase family.</text>
</comment>
<keyword evidence="10" id="KW-1185">Reference proteome</keyword>
<evidence type="ECO:0000256" key="4">
    <source>
        <dbReference type="ARBA" id="ARBA00023235"/>
    </source>
</evidence>
<comment type="catalytic activity">
    <reaction evidence="1 5">
        <text>L-alanine = D-alanine</text>
        <dbReference type="Rhea" id="RHEA:20249"/>
        <dbReference type="ChEBI" id="CHEBI:57416"/>
        <dbReference type="ChEBI" id="CHEBI:57972"/>
        <dbReference type="EC" id="5.1.1.1"/>
    </reaction>
</comment>
<name>U2QBF9_9BACL</name>
<evidence type="ECO:0000256" key="6">
    <source>
        <dbReference type="PIRSR" id="PIRSR600821-50"/>
    </source>
</evidence>
<comment type="cofactor">
    <cofactor evidence="2 5 6">
        <name>pyridoxal 5'-phosphate</name>
        <dbReference type="ChEBI" id="CHEBI:597326"/>
    </cofactor>
</comment>
<organism evidence="9 10">
    <name type="scientific">Gemella bergeri ATCC 700627</name>
    <dbReference type="NCBI Taxonomy" id="1321820"/>
    <lineage>
        <taxon>Bacteria</taxon>
        <taxon>Bacillati</taxon>
        <taxon>Bacillota</taxon>
        <taxon>Bacilli</taxon>
        <taxon>Bacillales</taxon>
        <taxon>Gemellaceae</taxon>
        <taxon>Gemella</taxon>
    </lineage>
</organism>
<evidence type="ECO:0000256" key="1">
    <source>
        <dbReference type="ARBA" id="ARBA00000316"/>
    </source>
</evidence>
<dbReference type="GO" id="GO:0030170">
    <property type="term" value="F:pyridoxal phosphate binding"/>
    <property type="evidence" value="ECO:0007669"/>
    <property type="project" value="UniProtKB-UniRule"/>
</dbReference>
<dbReference type="Pfam" id="PF01168">
    <property type="entry name" value="Ala_racemase_N"/>
    <property type="match status" value="1"/>
</dbReference>
<evidence type="ECO:0000256" key="7">
    <source>
        <dbReference type="PIRSR" id="PIRSR600821-52"/>
    </source>
</evidence>
<dbReference type="NCBIfam" id="TIGR00492">
    <property type="entry name" value="alr"/>
    <property type="match status" value="1"/>
</dbReference>
<dbReference type="InterPro" id="IPR009006">
    <property type="entry name" value="Ala_racemase/Decarboxylase_C"/>
</dbReference>
<dbReference type="InterPro" id="IPR001608">
    <property type="entry name" value="Ala_racemase_N"/>
</dbReference>
<dbReference type="AlphaFoldDB" id="U2QBF9"/>
<evidence type="ECO:0000313" key="10">
    <source>
        <dbReference type="Proteomes" id="UP000016637"/>
    </source>
</evidence>
<comment type="pathway">
    <text evidence="5">Amino-acid biosynthesis; D-alanine biosynthesis; D-alanine from L-alanine: step 1/1.</text>
</comment>
<dbReference type="HAMAP" id="MF_01201">
    <property type="entry name" value="Ala_racemase"/>
    <property type="match status" value="1"/>
</dbReference>
<sequence length="374" mass="41934">MINDRPTKLIVNLDAVLNNYKKFVELAGDKKVIAVVKANSYSLGADKISELLYDNGARYFAVATLEEAIELRKKIKDGLILVLGVTNPLNVNYAIENNVSLCCPSEDWLTQAISAVKNNSKLKVHVKLETGMNRIGIFDKEELRHVDNLLKSEKIIFEGVFSHFAQADGENNIYDNQQIDKFNDLLSTFTKKPTYIHLDNSAGTIKYHNCHADYQLVRVGISLYGEYPSSNIEKLYGIKLETVASLVSKVTHVKKIKKGSKVGYGSTYEAKEDEYIATIPIGYADGLLRCAQGYKIIVGDELCEIVGRVCMDQLMVRCSENIKVGDDVLFFGECNNKKLSIDDFADYQNTISYEILCAIHTRVPRVYLSNGKEI</sequence>
<dbReference type="SMART" id="SM01005">
    <property type="entry name" value="Ala_racemase_C"/>
    <property type="match status" value="1"/>
</dbReference>
<dbReference type="Gene3D" id="3.20.20.10">
    <property type="entry name" value="Alanine racemase"/>
    <property type="match status" value="1"/>
</dbReference>
<dbReference type="PANTHER" id="PTHR30511">
    <property type="entry name" value="ALANINE RACEMASE"/>
    <property type="match status" value="1"/>
</dbReference>
<feature type="modified residue" description="N6-(pyridoxal phosphate)lysine" evidence="5 6">
    <location>
        <position position="37"/>
    </location>
</feature>
<dbReference type="PATRIC" id="fig|1321820.3.peg.276"/>
<dbReference type="GO" id="GO:0008784">
    <property type="term" value="F:alanine racemase activity"/>
    <property type="evidence" value="ECO:0007669"/>
    <property type="project" value="UniProtKB-UniRule"/>
</dbReference>